<dbReference type="EMBL" id="JALJXV010000006">
    <property type="protein sequence ID" value="MCP1675475.1"/>
    <property type="molecule type" value="Genomic_DNA"/>
</dbReference>
<sequence>MTPAFHAALHQARRIADADAKSKRRAVHAWAVLVRKALSTSHSRGK</sequence>
<evidence type="ECO:0000313" key="2">
    <source>
        <dbReference type="Proteomes" id="UP001205843"/>
    </source>
</evidence>
<comment type="caution">
    <text evidence="1">The sequence shown here is derived from an EMBL/GenBank/DDBJ whole genome shotgun (WGS) entry which is preliminary data.</text>
</comment>
<accession>A0AAE3G463</accession>
<dbReference type="Proteomes" id="UP001205843">
    <property type="component" value="Unassembled WGS sequence"/>
</dbReference>
<keyword evidence="2" id="KW-1185">Reference proteome</keyword>
<dbReference type="AlphaFoldDB" id="A0AAE3G463"/>
<proteinExistence type="predicted"/>
<reference evidence="1" key="1">
    <citation type="submission" date="2022-03" db="EMBL/GenBank/DDBJ databases">
        <title>Genomic Encyclopedia of Type Strains, Phase III (KMG-III): the genomes of soil and plant-associated and newly described type strains.</title>
        <authorList>
            <person name="Whitman W."/>
        </authorList>
    </citation>
    <scope>NUCLEOTIDE SEQUENCE</scope>
    <source>
        <strain evidence="1">ANL 6-2</strain>
    </source>
</reference>
<gene>
    <name evidence="1" type="ORF">J2T57_002625</name>
</gene>
<name>A0AAE3G463_9GAMM</name>
<protein>
    <submittedName>
        <fullName evidence="1">Uncharacterized protein</fullName>
    </submittedName>
</protein>
<evidence type="ECO:0000313" key="1">
    <source>
        <dbReference type="EMBL" id="MCP1675475.1"/>
    </source>
</evidence>
<organism evidence="1 2">
    <name type="scientific">Natronocella acetinitrilica</name>
    <dbReference type="NCBI Taxonomy" id="414046"/>
    <lineage>
        <taxon>Bacteria</taxon>
        <taxon>Pseudomonadati</taxon>
        <taxon>Pseudomonadota</taxon>
        <taxon>Gammaproteobacteria</taxon>
        <taxon>Chromatiales</taxon>
        <taxon>Ectothiorhodospiraceae</taxon>
        <taxon>Natronocella</taxon>
    </lineage>
</organism>